<dbReference type="PANTHER" id="PTHR33452">
    <property type="entry name" value="OXIDOREDUCTASE CATD-RELATED"/>
    <property type="match status" value="1"/>
</dbReference>
<proteinExistence type="inferred from homology"/>
<organism evidence="8 9">
    <name type="scientific">Elizabethkingia miricola</name>
    <name type="common">Chryseobacterium miricola</name>
    <dbReference type="NCBI Taxonomy" id="172045"/>
    <lineage>
        <taxon>Bacteria</taxon>
        <taxon>Pseudomonadati</taxon>
        <taxon>Bacteroidota</taxon>
        <taxon>Flavobacteriia</taxon>
        <taxon>Flavobacteriales</taxon>
        <taxon>Weeksellaceae</taxon>
        <taxon>Elizabethkingia</taxon>
    </lineage>
</organism>
<sequence>MLKACSDIRKKTMKNILRKLIYTQPLGNSFDLGMLIFRVLLSVELIYAHGLKKIGIGVGEAEIVPNPLGLPEVFNSLFADAANLIFPLFVIMGLMTRLAVLPILAVTLTGYFVLHFHDAPLIKDTPYMYSLSYLLILFFGAGKYSLDYLIERKMVTK</sequence>
<comment type="similarity">
    <text evidence="2">Belongs to the DoxX family.</text>
</comment>
<keyword evidence="5 7" id="KW-1133">Transmembrane helix</keyword>
<accession>A0ABD4DMD9</accession>
<evidence type="ECO:0000256" key="4">
    <source>
        <dbReference type="ARBA" id="ARBA00022692"/>
    </source>
</evidence>
<dbReference type="InterPro" id="IPR051907">
    <property type="entry name" value="DoxX-like_oxidoreductase"/>
</dbReference>
<gene>
    <name evidence="8" type="ORF">ATB95_14280</name>
</gene>
<evidence type="ECO:0000313" key="9">
    <source>
        <dbReference type="Proteomes" id="UP000064412"/>
    </source>
</evidence>
<dbReference type="EMBL" id="LNOI01000004">
    <property type="protein sequence ID" value="KUY17795.1"/>
    <property type="molecule type" value="Genomic_DNA"/>
</dbReference>
<dbReference type="GO" id="GO:0005886">
    <property type="term" value="C:plasma membrane"/>
    <property type="evidence" value="ECO:0007669"/>
    <property type="project" value="UniProtKB-SubCell"/>
</dbReference>
<keyword evidence="3" id="KW-1003">Cell membrane</keyword>
<comment type="subcellular location">
    <subcellularLocation>
        <location evidence="1">Cell membrane</location>
        <topology evidence="1">Multi-pass membrane protein</topology>
    </subcellularLocation>
</comment>
<dbReference type="InterPro" id="IPR032808">
    <property type="entry name" value="DoxX"/>
</dbReference>
<protein>
    <submittedName>
        <fullName evidence="8">DoxX family protein</fullName>
    </submittedName>
</protein>
<evidence type="ECO:0000256" key="2">
    <source>
        <dbReference type="ARBA" id="ARBA00006679"/>
    </source>
</evidence>
<comment type="caution">
    <text evidence="8">The sequence shown here is derived from an EMBL/GenBank/DDBJ whole genome shotgun (WGS) entry which is preliminary data.</text>
</comment>
<dbReference type="PANTHER" id="PTHR33452:SF1">
    <property type="entry name" value="INNER MEMBRANE PROTEIN YPHA-RELATED"/>
    <property type="match status" value="1"/>
</dbReference>
<keyword evidence="4 7" id="KW-0812">Transmembrane</keyword>
<evidence type="ECO:0000256" key="6">
    <source>
        <dbReference type="ARBA" id="ARBA00023136"/>
    </source>
</evidence>
<evidence type="ECO:0000256" key="3">
    <source>
        <dbReference type="ARBA" id="ARBA00022475"/>
    </source>
</evidence>
<evidence type="ECO:0000313" key="8">
    <source>
        <dbReference type="EMBL" id="KUY17795.1"/>
    </source>
</evidence>
<name>A0ABD4DMD9_ELIMR</name>
<dbReference type="AlphaFoldDB" id="A0ABD4DMD9"/>
<evidence type="ECO:0000256" key="1">
    <source>
        <dbReference type="ARBA" id="ARBA00004651"/>
    </source>
</evidence>
<feature type="transmembrane region" description="Helical" evidence="7">
    <location>
        <begin position="128"/>
        <end position="150"/>
    </location>
</feature>
<dbReference type="Proteomes" id="UP000064412">
    <property type="component" value="Unassembled WGS sequence"/>
</dbReference>
<keyword evidence="6 7" id="KW-0472">Membrane</keyword>
<evidence type="ECO:0000256" key="7">
    <source>
        <dbReference type="SAM" id="Phobius"/>
    </source>
</evidence>
<evidence type="ECO:0000256" key="5">
    <source>
        <dbReference type="ARBA" id="ARBA00022989"/>
    </source>
</evidence>
<reference evidence="8 9" key="1">
    <citation type="submission" date="2015-11" db="EMBL/GenBank/DDBJ databases">
        <authorList>
            <person name="Nicholson A.C."/>
            <person name="Humrighouse B.W."/>
            <person name="Graziano J."/>
            <person name="Lasker B."/>
            <person name="Whitney A.M."/>
            <person name="Mcquiston J.R."/>
        </authorList>
    </citation>
    <scope>NUCLEOTIDE SEQUENCE [LARGE SCALE GENOMIC DNA]</scope>
    <source>
        <strain evidence="8 9">G4071</strain>
    </source>
</reference>
<dbReference type="Pfam" id="PF07681">
    <property type="entry name" value="DoxX"/>
    <property type="match status" value="1"/>
</dbReference>